<sequence length="636" mass="72540">MASQEDWRRISTIGGCGRWRTRGKEGKKKDTKTPNTPISIPVILIPQKVRECQWRMTSSSSKAEDPWKWNVAMVEMFSQAQTDYADEGEALFDLGTDREVVVGDLDCNNEGASVGYVDMGGLRSEDVLLMEFNTPEEARGFYNNYSRIKGFATRQGKKVRNIVGDIVRYTFVCNREGFREKKWLEKTDRKREHKVVTRCGCVAEMRIKRKDGCGKWYVSRFTDEHNHELLPGKFVDFLRSHRKISEVEIAHLTSMRDIGISIPKIYESFAAQLGGFNMVTFTKQDMYNEVRRQRALQDGDVNAAIRFLDGVGRVDGKMYGVIEFVTNFQRCVDFLRDNEDEMEFRSCYGTPVLQTQFIELEKFGATRFTREMFWRYRESLNRCVRVRINACVEIEGGQTFTVQKYRKPGMTWQVKHENTTNTFTCSCLRMESFGLPCVHILAVLVQLDAVVIPDTLVLRRWSKTAKIDMDLEKFRCPSGEPSTIYRTRLGAFSQLCKRLGRVACMSDEDFKDISQKVVNDTLSLEMKYGLRVDNPVSNEPQRGGVKDPVRVRTKGTGRGNQASPSTGRKRRKCSSCGGLGHRRTRCPGVGASGTTGVELHEVAGTSAQPVPADDPPEQRRSGKRTCNLSETYPRYF</sequence>
<dbReference type="Pfam" id="PF03101">
    <property type="entry name" value="FAR1"/>
    <property type="match status" value="1"/>
</dbReference>
<dbReference type="InterPro" id="IPR004330">
    <property type="entry name" value="FAR1_DNA_bnd_dom"/>
</dbReference>
<dbReference type="GO" id="GO:0003676">
    <property type="term" value="F:nucleic acid binding"/>
    <property type="evidence" value="ECO:0007669"/>
    <property type="project" value="InterPro"/>
</dbReference>
<feature type="region of interest" description="Disordered" evidence="2">
    <location>
        <begin position="533"/>
        <end position="636"/>
    </location>
</feature>
<dbReference type="EMBL" id="SDMP01000018">
    <property type="protein sequence ID" value="RYQ96678.1"/>
    <property type="molecule type" value="Genomic_DNA"/>
</dbReference>
<dbReference type="SUPFAM" id="SSF57756">
    <property type="entry name" value="Retrovirus zinc finger-like domains"/>
    <property type="match status" value="1"/>
</dbReference>
<dbReference type="STRING" id="3818.A0A444Y439"/>
<feature type="compositionally biased region" description="Basic and acidic residues" evidence="2">
    <location>
        <begin position="22"/>
        <end position="32"/>
    </location>
</feature>
<dbReference type="PROSITE" id="PS50966">
    <property type="entry name" value="ZF_SWIM"/>
    <property type="match status" value="1"/>
</dbReference>
<comment type="caution">
    <text evidence="4">The sequence shown here is derived from an EMBL/GenBank/DDBJ whole genome shotgun (WGS) entry which is preliminary data.</text>
</comment>
<proteinExistence type="predicted"/>
<dbReference type="InterPro" id="IPR036875">
    <property type="entry name" value="Znf_CCHC_sf"/>
</dbReference>
<dbReference type="InterPro" id="IPR007527">
    <property type="entry name" value="Znf_SWIM"/>
</dbReference>
<feature type="region of interest" description="Disordered" evidence="2">
    <location>
        <begin position="16"/>
        <end position="37"/>
    </location>
</feature>
<dbReference type="AlphaFoldDB" id="A0A444Y439"/>
<evidence type="ECO:0000259" key="3">
    <source>
        <dbReference type="PROSITE" id="PS50966"/>
    </source>
</evidence>
<accession>A0A444Y439</accession>
<evidence type="ECO:0000313" key="4">
    <source>
        <dbReference type="EMBL" id="RYQ96678.1"/>
    </source>
</evidence>
<dbReference type="PANTHER" id="PTHR47718">
    <property type="entry name" value="OS01G0519700 PROTEIN"/>
    <property type="match status" value="1"/>
</dbReference>
<evidence type="ECO:0000256" key="1">
    <source>
        <dbReference type="PROSITE-ProRule" id="PRU00325"/>
    </source>
</evidence>
<organism evidence="4 5">
    <name type="scientific">Arachis hypogaea</name>
    <name type="common">Peanut</name>
    <dbReference type="NCBI Taxonomy" id="3818"/>
    <lineage>
        <taxon>Eukaryota</taxon>
        <taxon>Viridiplantae</taxon>
        <taxon>Streptophyta</taxon>
        <taxon>Embryophyta</taxon>
        <taxon>Tracheophyta</taxon>
        <taxon>Spermatophyta</taxon>
        <taxon>Magnoliopsida</taxon>
        <taxon>eudicotyledons</taxon>
        <taxon>Gunneridae</taxon>
        <taxon>Pentapetalae</taxon>
        <taxon>rosids</taxon>
        <taxon>fabids</taxon>
        <taxon>Fabales</taxon>
        <taxon>Fabaceae</taxon>
        <taxon>Papilionoideae</taxon>
        <taxon>50 kb inversion clade</taxon>
        <taxon>dalbergioids sensu lato</taxon>
        <taxon>Dalbergieae</taxon>
        <taxon>Pterocarpus clade</taxon>
        <taxon>Arachis</taxon>
    </lineage>
</organism>
<evidence type="ECO:0000256" key="2">
    <source>
        <dbReference type="SAM" id="MobiDB-lite"/>
    </source>
</evidence>
<feature type="domain" description="SWIM-type" evidence="3">
    <location>
        <begin position="410"/>
        <end position="448"/>
    </location>
</feature>
<gene>
    <name evidence="4" type="ORF">Ahy_B08g092517</name>
</gene>
<protein>
    <recommendedName>
        <fullName evidence="3">SWIM-type domain-containing protein</fullName>
    </recommendedName>
</protein>
<evidence type="ECO:0000313" key="5">
    <source>
        <dbReference type="Proteomes" id="UP000289738"/>
    </source>
</evidence>
<keyword evidence="1" id="KW-0862">Zinc</keyword>
<reference evidence="4 5" key="1">
    <citation type="submission" date="2019-01" db="EMBL/GenBank/DDBJ databases">
        <title>Sequencing of cultivated peanut Arachis hypogaea provides insights into genome evolution and oil improvement.</title>
        <authorList>
            <person name="Chen X."/>
        </authorList>
    </citation>
    <scope>NUCLEOTIDE SEQUENCE [LARGE SCALE GENOMIC DNA]</scope>
    <source>
        <strain evidence="5">cv. Fuhuasheng</strain>
        <tissue evidence="4">Leaves</tissue>
    </source>
</reference>
<name>A0A444Y439_ARAHY</name>
<keyword evidence="1" id="KW-0863">Zinc-finger</keyword>
<dbReference type="Pfam" id="PF04434">
    <property type="entry name" value="SWIM"/>
    <property type="match status" value="1"/>
</dbReference>
<dbReference type="Proteomes" id="UP000289738">
    <property type="component" value="Chromosome B08"/>
</dbReference>
<keyword evidence="5" id="KW-1185">Reference proteome</keyword>
<dbReference type="GO" id="GO:0008270">
    <property type="term" value="F:zinc ion binding"/>
    <property type="evidence" value="ECO:0007669"/>
    <property type="project" value="UniProtKB-KW"/>
</dbReference>
<keyword evidence="1" id="KW-0479">Metal-binding</keyword>